<evidence type="ECO:0000259" key="2">
    <source>
        <dbReference type="SMART" id="SM00496"/>
    </source>
</evidence>
<feature type="region of interest" description="Disordered" evidence="1">
    <location>
        <begin position="94"/>
        <end position="172"/>
    </location>
</feature>
<proteinExistence type="predicted"/>
<dbReference type="GO" id="GO:0003677">
    <property type="term" value="F:DNA binding"/>
    <property type="evidence" value="ECO:0007669"/>
    <property type="project" value="InterPro"/>
</dbReference>
<comment type="caution">
    <text evidence="3">The sequence shown here is derived from an EMBL/GenBank/DDBJ whole genome shotgun (WGS) entry which is preliminary data.</text>
</comment>
<feature type="domain" description="Nuclease associated modular" evidence="2">
    <location>
        <begin position="94"/>
        <end position="110"/>
    </location>
</feature>
<accession>X0Y8T7</accession>
<feature type="non-terminal residue" evidence="3">
    <location>
        <position position="1"/>
    </location>
</feature>
<dbReference type="InterPro" id="IPR003611">
    <property type="entry name" value="NUMOD3"/>
</dbReference>
<reference evidence="3" key="1">
    <citation type="journal article" date="2014" name="Front. Microbiol.">
        <title>High frequency of phylogenetically diverse reductive dehalogenase-homologous genes in deep subseafloor sedimentary metagenomes.</title>
        <authorList>
            <person name="Kawai M."/>
            <person name="Futagami T."/>
            <person name="Toyoda A."/>
            <person name="Takaki Y."/>
            <person name="Nishi S."/>
            <person name="Hori S."/>
            <person name="Arai W."/>
            <person name="Tsubouchi T."/>
            <person name="Morono Y."/>
            <person name="Uchiyama I."/>
            <person name="Ito T."/>
            <person name="Fujiyama A."/>
            <person name="Inagaki F."/>
            <person name="Takami H."/>
        </authorList>
    </citation>
    <scope>NUCLEOTIDE SEQUENCE</scope>
    <source>
        <strain evidence="3">Expedition CK06-06</strain>
    </source>
</reference>
<feature type="domain" description="Nuclease associated modular" evidence="2">
    <location>
        <begin position="12"/>
        <end position="28"/>
    </location>
</feature>
<dbReference type="EMBL" id="BARS01056557">
    <property type="protein sequence ID" value="GAG43717.1"/>
    <property type="molecule type" value="Genomic_DNA"/>
</dbReference>
<organism evidence="3">
    <name type="scientific">marine sediment metagenome</name>
    <dbReference type="NCBI Taxonomy" id="412755"/>
    <lineage>
        <taxon>unclassified sequences</taxon>
        <taxon>metagenomes</taxon>
        <taxon>ecological metagenomes</taxon>
    </lineage>
</organism>
<protein>
    <recommendedName>
        <fullName evidence="2">Nuclease associated modular domain-containing protein</fullName>
    </recommendedName>
</protein>
<feature type="compositionally biased region" description="Basic and acidic residues" evidence="1">
    <location>
        <begin position="123"/>
        <end position="172"/>
    </location>
</feature>
<dbReference type="SMART" id="SM00496">
    <property type="entry name" value="IENR2"/>
    <property type="match status" value="5"/>
</dbReference>
<name>X0Y8T7_9ZZZZ</name>
<gene>
    <name evidence="3" type="ORF">S01H1_83245</name>
</gene>
<sequence length="172" mass="20004">SYKNNPDTWGRTGSKATKETKKKMSRSLLGKKRTEEQKRNISIGTKKAFDKIGFEPWNKGLTKETNEMLKTVSEKNMGNECSEETKDKLRQINIGKKHSDVTKRKLSEMFSGNKNPSKRRDVRKTLRENHISRTDPDRWKEMVKKIGDSQRGREFTEEHREAIAEGKMKSSK</sequence>
<dbReference type="Pfam" id="PF07460">
    <property type="entry name" value="NUMOD3"/>
    <property type="match status" value="1"/>
</dbReference>
<feature type="region of interest" description="Disordered" evidence="1">
    <location>
        <begin position="1"/>
        <end position="39"/>
    </location>
</feature>
<feature type="non-terminal residue" evidence="3">
    <location>
        <position position="172"/>
    </location>
</feature>
<feature type="domain" description="Nuclease associated modular" evidence="2">
    <location>
        <begin position="151"/>
        <end position="167"/>
    </location>
</feature>
<evidence type="ECO:0000313" key="3">
    <source>
        <dbReference type="EMBL" id="GAG43717.1"/>
    </source>
</evidence>
<feature type="domain" description="Nuclease associated modular" evidence="2">
    <location>
        <begin position="77"/>
        <end position="93"/>
    </location>
</feature>
<feature type="compositionally biased region" description="Basic and acidic residues" evidence="1">
    <location>
        <begin position="97"/>
        <end position="107"/>
    </location>
</feature>
<feature type="domain" description="Nuclease associated modular" evidence="2">
    <location>
        <begin position="29"/>
        <end position="45"/>
    </location>
</feature>
<dbReference type="AlphaFoldDB" id="X0Y8T7"/>
<feature type="compositionally biased region" description="Basic residues" evidence="1">
    <location>
        <begin position="20"/>
        <end position="31"/>
    </location>
</feature>
<evidence type="ECO:0000256" key="1">
    <source>
        <dbReference type="SAM" id="MobiDB-lite"/>
    </source>
</evidence>